<dbReference type="Proteomes" id="UP001419268">
    <property type="component" value="Unassembled WGS sequence"/>
</dbReference>
<evidence type="ECO:0000313" key="1">
    <source>
        <dbReference type="EMBL" id="KAK9157743.1"/>
    </source>
</evidence>
<name>A0AAP0KTP9_9MAGN</name>
<reference evidence="1 2" key="1">
    <citation type="submission" date="2024-01" db="EMBL/GenBank/DDBJ databases">
        <title>Genome assemblies of Stephania.</title>
        <authorList>
            <person name="Yang L."/>
        </authorList>
    </citation>
    <scope>NUCLEOTIDE SEQUENCE [LARGE SCALE GENOMIC DNA]</scope>
    <source>
        <strain evidence="1">JXDWG</strain>
        <tissue evidence="1">Leaf</tissue>
    </source>
</reference>
<sequence>MALFLNIREFLAMRRACLGQSRVSMLLVGSSLVEQSTILTKLKDWLRLSSTNASRCSGRIFAKRLAFDLEHAWFGNRTRSESRHI</sequence>
<dbReference type="AlphaFoldDB" id="A0AAP0KTP9"/>
<evidence type="ECO:0000313" key="2">
    <source>
        <dbReference type="Proteomes" id="UP001419268"/>
    </source>
</evidence>
<organism evidence="1 2">
    <name type="scientific">Stephania cephalantha</name>
    <dbReference type="NCBI Taxonomy" id="152367"/>
    <lineage>
        <taxon>Eukaryota</taxon>
        <taxon>Viridiplantae</taxon>
        <taxon>Streptophyta</taxon>
        <taxon>Embryophyta</taxon>
        <taxon>Tracheophyta</taxon>
        <taxon>Spermatophyta</taxon>
        <taxon>Magnoliopsida</taxon>
        <taxon>Ranunculales</taxon>
        <taxon>Menispermaceae</taxon>
        <taxon>Menispermoideae</taxon>
        <taxon>Cissampelideae</taxon>
        <taxon>Stephania</taxon>
    </lineage>
</organism>
<keyword evidence="2" id="KW-1185">Reference proteome</keyword>
<proteinExistence type="predicted"/>
<protein>
    <submittedName>
        <fullName evidence="1">Uncharacterized protein</fullName>
    </submittedName>
</protein>
<accession>A0AAP0KTP9</accession>
<comment type="caution">
    <text evidence="1">The sequence shown here is derived from an EMBL/GenBank/DDBJ whole genome shotgun (WGS) entry which is preliminary data.</text>
</comment>
<gene>
    <name evidence="1" type="ORF">Scep_004317</name>
</gene>
<dbReference type="EMBL" id="JBBNAG010000002">
    <property type="protein sequence ID" value="KAK9157743.1"/>
    <property type="molecule type" value="Genomic_DNA"/>
</dbReference>